<evidence type="ECO:0000313" key="2">
    <source>
        <dbReference type="Proteomes" id="UP000234384"/>
    </source>
</evidence>
<accession>A0A2I1JVW1</accession>
<dbReference type="PANTHER" id="PTHR40056">
    <property type="entry name" value="HYPOTHETICAL CYTOSOLIC PROTEIN"/>
    <property type="match status" value="1"/>
</dbReference>
<dbReference type="PANTHER" id="PTHR40056:SF1">
    <property type="entry name" value="DUF1836 DOMAIN-CONTAINING PROTEIN"/>
    <property type="match status" value="1"/>
</dbReference>
<reference evidence="1 2" key="1">
    <citation type="submission" date="2017-12" db="EMBL/GenBank/DDBJ databases">
        <title>Phylogenetic diversity of female urinary microbiome.</title>
        <authorList>
            <person name="Thomas-White K."/>
            <person name="Wolfe A.J."/>
        </authorList>
    </citation>
    <scope>NUCLEOTIDE SEQUENCE [LARGE SCALE GENOMIC DNA]</scope>
    <source>
        <strain evidence="1 2">UMB0898</strain>
    </source>
</reference>
<dbReference type="OrthoDB" id="3191472at2"/>
<dbReference type="EMBL" id="PKHE01000027">
    <property type="protein sequence ID" value="PKY87520.1"/>
    <property type="molecule type" value="Genomic_DNA"/>
</dbReference>
<evidence type="ECO:0000313" key="1">
    <source>
        <dbReference type="EMBL" id="PKY87520.1"/>
    </source>
</evidence>
<comment type="caution">
    <text evidence="1">The sequence shown here is derived from an EMBL/GenBank/DDBJ whole genome shotgun (WGS) entry which is preliminary data.</text>
</comment>
<name>A0A2I1JVW1_9LACT</name>
<dbReference type="InterPro" id="IPR014975">
    <property type="entry name" value="DUF1836"/>
</dbReference>
<dbReference type="AlphaFoldDB" id="A0A2I1JVW1"/>
<gene>
    <name evidence="1" type="ORF">CYJ57_07405</name>
</gene>
<organism evidence="1 2">
    <name type="scientific">Falseniella ignava</name>
    <dbReference type="NCBI Taxonomy" id="137730"/>
    <lineage>
        <taxon>Bacteria</taxon>
        <taxon>Bacillati</taxon>
        <taxon>Bacillota</taxon>
        <taxon>Bacilli</taxon>
        <taxon>Lactobacillales</taxon>
        <taxon>Aerococcaceae</taxon>
        <taxon>Falseniella</taxon>
    </lineage>
</organism>
<dbReference type="RefSeq" id="WP_101954740.1">
    <property type="nucleotide sequence ID" value="NZ_PKHE01000027.1"/>
</dbReference>
<protein>
    <recommendedName>
        <fullName evidence="3">DUF1836 domain-containing protein</fullName>
    </recommendedName>
</protein>
<sequence>MNLLGKLIQFKKVKWEEIPDQGLYSTQIIDFIEAHLITYFPEMVTLTPNMINNYVKKDIIPKPINKKYYREHIAVLMVVVILKELIPLESIKEGITLQLNIIEIEQAYNEFMDLLESSLKEVNALVNDSVGTELTGIRKETLSLSIAVKAFAFQTVTREILKAKGIYKELS</sequence>
<proteinExistence type="predicted"/>
<evidence type="ECO:0008006" key="3">
    <source>
        <dbReference type="Google" id="ProtNLM"/>
    </source>
</evidence>
<dbReference type="Proteomes" id="UP000234384">
    <property type="component" value="Unassembled WGS sequence"/>
</dbReference>
<dbReference type="Pfam" id="PF08876">
    <property type="entry name" value="DUF1836"/>
    <property type="match status" value="1"/>
</dbReference>